<evidence type="ECO:0000256" key="1">
    <source>
        <dbReference type="ARBA" id="ARBA00022729"/>
    </source>
</evidence>
<accession>A0ABQ8LNV4</accession>
<dbReference type="InterPro" id="IPR016054">
    <property type="entry name" value="LY6_UPA_recep-like"/>
</dbReference>
<evidence type="ECO:0000256" key="2">
    <source>
        <dbReference type="SAM" id="SignalP"/>
    </source>
</evidence>
<gene>
    <name evidence="4" type="ORF">H4Q32_019725</name>
</gene>
<dbReference type="PANTHER" id="PTHR16983:SF10">
    <property type="entry name" value="PROTEIN QUIVER"/>
    <property type="match status" value="1"/>
</dbReference>
<dbReference type="InterPro" id="IPR045860">
    <property type="entry name" value="Snake_toxin-like_sf"/>
</dbReference>
<keyword evidence="1 2" id="KW-0732">Signal</keyword>
<dbReference type="InterPro" id="IPR018363">
    <property type="entry name" value="CD59_antigen_CS"/>
</dbReference>
<evidence type="ECO:0000259" key="3">
    <source>
        <dbReference type="SMART" id="SM00134"/>
    </source>
</evidence>
<reference evidence="4 5" key="1">
    <citation type="submission" date="2022-01" db="EMBL/GenBank/DDBJ databases">
        <title>A high-quality chromosome-level genome assembly of rohu carp, Labeo rohita.</title>
        <authorList>
            <person name="Arick M.A. II"/>
            <person name="Hsu C.-Y."/>
            <person name="Magbanua Z."/>
            <person name="Pechanova O."/>
            <person name="Grover C."/>
            <person name="Miller E."/>
            <person name="Thrash A."/>
            <person name="Ezzel L."/>
            <person name="Alam S."/>
            <person name="Benzie J."/>
            <person name="Hamilton M."/>
            <person name="Karsi A."/>
            <person name="Lawrence M.L."/>
            <person name="Peterson D.G."/>
        </authorList>
    </citation>
    <scope>NUCLEOTIDE SEQUENCE [LARGE SCALE GENOMIC DNA]</scope>
    <source>
        <strain evidence="5">BAU-BD-2019</strain>
        <tissue evidence="4">Blood</tissue>
    </source>
</reference>
<evidence type="ECO:0000313" key="4">
    <source>
        <dbReference type="EMBL" id="KAI2651597.1"/>
    </source>
</evidence>
<feature type="domain" description="UPAR/Ly6" evidence="3">
    <location>
        <begin position="20"/>
        <end position="107"/>
    </location>
</feature>
<feature type="signal peptide" evidence="2">
    <location>
        <begin position="1"/>
        <end position="17"/>
    </location>
</feature>
<sequence length="161" mass="17116">MDLQTSVFLLFVLFAEGHSLQCYQCRNRDDSCSSQIVETCHSESAKCMSSTSLLQSGGHTTTVRGKGCSADCPSGSLNYGIMRTVVACCETDLCNAQNTPGTSGDQPRVLKGCISQHLCNSIVSGPEVISCCSGNLCNGAQSVTHSFLFLFCSLLSCILLH</sequence>
<dbReference type="SUPFAM" id="SSF57302">
    <property type="entry name" value="Snake toxin-like"/>
    <property type="match status" value="2"/>
</dbReference>
<feature type="chain" id="PRO_5046496909" evidence="2">
    <location>
        <begin position="18"/>
        <end position="161"/>
    </location>
</feature>
<proteinExistence type="predicted"/>
<dbReference type="InterPro" id="IPR051110">
    <property type="entry name" value="Ly-6/neurotoxin-like_GPI-ap"/>
</dbReference>
<dbReference type="SMART" id="SM00134">
    <property type="entry name" value="LU"/>
    <property type="match status" value="1"/>
</dbReference>
<name>A0ABQ8LNV4_LABRO</name>
<dbReference type="Gene3D" id="2.10.60.10">
    <property type="entry name" value="CD59"/>
    <property type="match status" value="1"/>
</dbReference>
<protein>
    <submittedName>
        <fullName evidence="4">Prostate stem cell antigen</fullName>
    </submittedName>
</protein>
<dbReference type="Pfam" id="PF00021">
    <property type="entry name" value="UPAR_LY6"/>
    <property type="match status" value="1"/>
</dbReference>
<comment type="caution">
    <text evidence="4">The sequence shown here is derived from an EMBL/GenBank/DDBJ whole genome shotgun (WGS) entry which is preliminary data.</text>
</comment>
<dbReference type="EMBL" id="JACTAM010000021">
    <property type="protein sequence ID" value="KAI2651597.1"/>
    <property type="molecule type" value="Genomic_DNA"/>
</dbReference>
<dbReference type="Proteomes" id="UP000830375">
    <property type="component" value="Unassembled WGS sequence"/>
</dbReference>
<dbReference type="PROSITE" id="PS00983">
    <property type="entry name" value="LY6_UPAR"/>
    <property type="match status" value="1"/>
</dbReference>
<dbReference type="PANTHER" id="PTHR16983">
    <property type="entry name" value="UPAR/LY6 DOMAIN-CONTAINING PROTEIN"/>
    <property type="match status" value="1"/>
</dbReference>
<evidence type="ECO:0000313" key="5">
    <source>
        <dbReference type="Proteomes" id="UP000830375"/>
    </source>
</evidence>
<keyword evidence="5" id="KW-1185">Reference proteome</keyword>
<organism evidence="4 5">
    <name type="scientific">Labeo rohita</name>
    <name type="common">Indian major carp</name>
    <name type="synonym">Cyprinus rohita</name>
    <dbReference type="NCBI Taxonomy" id="84645"/>
    <lineage>
        <taxon>Eukaryota</taxon>
        <taxon>Metazoa</taxon>
        <taxon>Chordata</taxon>
        <taxon>Craniata</taxon>
        <taxon>Vertebrata</taxon>
        <taxon>Euteleostomi</taxon>
        <taxon>Actinopterygii</taxon>
        <taxon>Neopterygii</taxon>
        <taxon>Teleostei</taxon>
        <taxon>Ostariophysi</taxon>
        <taxon>Cypriniformes</taxon>
        <taxon>Cyprinidae</taxon>
        <taxon>Labeoninae</taxon>
        <taxon>Labeonini</taxon>
        <taxon>Labeo</taxon>
    </lineage>
</organism>